<dbReference type="Proteomes" id="UP000009309">
    <property type="component" value="Unassembled WGS sequence"/>
</dbReference>
<evidence type="ECO:0000313" key="1">
    <source>
        <dbReference type="EMBL" id="CCH57073.1"/>
    </source>
</evidence>
<gene>
    <name evidence="1" type="ORF">BN8_06474</name>
</gene>
<organism evidence="1 2">
    <name type="scientific">Fibrisoma limi BUZ 3</name>
    <dbReference type="NCBI Taxonomy" id="1185876"/>
    <lineage>
        <taxon>Bacteria</taxon>
        <taxon>Pseudomonadati</taxon>
        <taxon>Bacteroidota</taxon>
        <taxon>Cytophagia</taxon>
        <taxon>Cytophagales</taxon>
        <taxon>Spirosomataceae</taxon>
        <taxon>Fibrisoma</taxon>
    </lineage>
</organism>
<sequence>MHALRLTVQLSVANDTNFFLIHFPNLLRWLGLYTTGQRRDLPGQRIDLFLQERHLFM</sequence>
<proteinExistence type="predicted"/>
<accession>I2GT44</accession>
<comment type="caution">
    <text evidence="1">The sequence shown here is derived from an EMBL/GenBank/DDBJ whole genome shotgun (WGS) entry which is preliminary data.</text>
</comment>
<keyword evidence="2" id="KW-1185">Reference proteome</keyword>
<evidence type="ECO:0000313" key="2">
    <source>
        <dbReference type="Proteomes" id="UP000009309"/>
    </source>
</evidence>
<dbReference type="EMBL" id="CAIT01000010">
    <property type="protein sequence ID" value="CCH57073.1"/>
    <property type="molecule type" value="Genomic_DNA"/>
</dbReference>
<name>I2GT44_9BACT</name>
<dbReference type="AlphaFoldDB" id="I2GT44"/>
<protein>
    <submittedName>
        <fullName evidence="1">Uncharacterized protein</fullName>
    </submittedName>
</protein>
<reference evidence="1 2" key="1">
    <citation type="journal article" date="2012" name="J. Bacteriol.">
        <title>Genome Sequence of the Filamentous Bacterium Fibrisoma limi BUZ 3T.</title>
        <authorList>
            <person name="Filippini M."/>
            <person name="Qi W."/>
            <person name="Jaenicke S."/>
            <person name="Goesmann A."/>
            <person name="Smits T.H."/>
            <person name="Bagheri H.C."/>
        </authorList>
    </citation>
    <scope>NUCLEOTIDE SEQUENCE [LARGE SCALE GENOMIC DNA]</scope>
    <source>
        <strain evidence="2">BUZ 3T</strain>
    </source>
</reference>